<proteinExistence type="predicted"/>
<dbReference type="EMBL" id="CP139960">
    <property type="protein sequence ID" value="WQD37057.1"/>
    <property type="molecule type" value="Genomic_DNA"/>
</dbReference>
<keyword evidence="4 5" id="KW-0472">Membrane</keyword>
<comment type="subcellular location">
    <subcellularLocation>
        <location evidence="1">Membrane</location>
        <topology evidence="1">Multi-pass membrane protein</topology>
    </subcellularLocation>
</comment>
<protein>
    <submittedName>
        <fullName evidence="7">RDD family protein</fullName>
    </submittedName>
</protein>
<feature type="transmembrane region" description="Helical" evidence="5">
    <location>
        <begin position="111"/>
        <end position="132"/>
    </location>
</feature>
<accession>A0ABZ0W1H2</accession>
<feature type="transmembrane region" description="Helical" evidence="5">
    <location>
        <begin position="138"/>
        <end position="157"/>
    </location>
</feature>
<feature type="transmembrane region" description="Helical" evidence="5">
    <location>
        <begin position="22"/>
        <end position="44"/>
    </location>
</feature>
<evidence type="ECO:0000256" key="2">
    <source>
        <dbReference type="ARBA" id="ARBA00022692"/>
    </source>
</evidence>
<dbReference type="Proteomes" id="UP001325680">
    <property type="component" value="Chromosome"/>
</dbReference>
<keyword evidence="3 5" id="KW-1133">Transmembrane helix</keyword>
<dbReference type="InterPro" id="IPR010432">
    <property type="entry name" value="RDD"/>
</dbReference>
<sequence length="265" mass="29722">MSVPTSFNISLEFDAPGLGRRWVALLIDMVVQVLYVILASYLLGKISIGFGSDAGFNQWAIGLLAMSPIFLYHILFESLTNGQSIGKKIMNLRIVSINGGRPSISQLLIRWLLRVSDLWIVILLLMLFSFRAGGDTEGMIAFTFGMAFLLTDIILVANSKKAQRIGDILAQTIVIKTSAGESLHNTIFREVEEGYVPAFPQVMRISDKDLNIIKNILGNAKNSRHHDELAIAATKVKNYLQIETDMYPYEFLERLLKDYNYLSVK</sequence>
<evidence type="ECO:0000313" key="7">
    <source>
        <dbReference type="EMBL" id="WQD37057.1"/>
    </source>
</evidence>
<reference evidence="7 8" key="1">
    <citation type="submission" date="2023-12" db="EMBL/GenBank/DDBJ databases">
        <title>Genome sequencing and assembly of bacterial species from a model synthetic community.</title>
        <authorList>
            <person name="Hogle S.L."/>
        </authorList>
    </citation>
    <scope>NUCLEOTIDE SEQUENCE [LARGE SCALE GENOMIC DNA]</scope>
    <source>
        <strain evidence="7 8">HAMBI_3031</strain>
    </source>
</reference>
<evidence type="ECO:0000313" key="8">
    <source>
        <dbReference type="Proteomes" id="UP001325680"/>
    </source>
</evidence>
<dbReference type="Pfam" id="PF06271">
    <property type="entry name" value="RDD"/>
    <property type="match status" value="1"/>
</dbReference>
<organism evidence="7 8">
    <name type="scientific">Niabella yanshanensis</name>
    <dbReference type="NCBI Taxonomy" id="577386"/>
    <lineage>
        <taxon>Bacteria</taxon>
        <taxon>Pseudomonadati</taxon>
        <taxon>Bacteroidota</taxon>
        <taxon>Chitinophagia</taxon>
        <taxon>Chitinophagales</taxon>
        <taxon>Chitinophagaceae</taxon>
        <taxon>Niabella</taxon>
    </lineage>
</organism>
<dbReference type="PANTHER" id="PTHR38480">
    <property type="entry name" value="SLR0254 PROTEIN"/>
    <property type="match status" value="1"/>
</dbReference>
<keyword evidence="2 5" id="KW-0812">Transmembrane</keyword>
<feature type="domain" description="RDD" evidence="6">
    <location>
        <begin position="16"/>
        <end position="170"/>
    </location>
</feature>
<feature type="transmembrane region" description="Helical" evidence="5">
    <location>
        <begin position="56"/>
        <end position="75"/>
    </location>
</feature>
<dbReference type="RefSeq" id="WP_162817934.1">
    <property type="nucleotide sequence ID" value="NZ_CP139960.1"/>
</dbReference>
<gene>
    <name evidence="7" type="ORF">U0035_15395</name>
</gene>
<evidence type="ECO:0000256" key="1">
    <source>
        <dbReference type="ARBA" id="ARBA00004141"/>
    </source>
</evidence>
<evidence type="ECO:0000256" key="3">
    <source>
        <dbReference type="ARBA" id="ARBA00022989"/>
    </source>
</evidence>
<evidence type="ECO:0000256" key="5">
    <source>
        <dbReference type="SAM" id="Phobius"/>
    </source>
</evidence>
<dbReference type="PANTHER" id="PTHR38480:SF1">
    <property type="entry name" value="SLR0254 PROTEIN"/>
    <property type="match status" value="1"/>
</dbReference>
<evidence type="ECO:0000256" key="4">
    <source>
        <dbReference type="ARBA" id="ARBA00023136"/>
    </source>
</evidence>
<keyword evidence="8" id="KW-1185">Reference proteome</keyword>
<evidence type="ECO:0000259" key="6">
    <source>
        <dbReference type="Pfam" id="PF06271"/>
    </source>
</evidence>
<name>A0ABZ0W1H2_9BACT</name>